<sequence>MAEFIAVRTIVLIALFTSYTWADWTAHEATVELLPNDIVPQHHMAKPLTSVITSPQKVIEGQVESFVDSLRRSLEEVRQSMNPKGKRNVGGALPPFIQILLLFFTSKVRSCWAVAAAAAAAVSQCQRQWPTLESAAGTSYSWIQAPVVRILSLGRVVPGPCSLGHREPRPGPGSSLAGTCSVRPRS</sequence>
<evidence type="ECO:0000313" key="2">
    <source>
        <dbReference type="Proteomes" id="UP000069272"/>
    </source>
</evidence>
<reference evidence="1 2" key="1">
    <citation type="journal article" date="2017" name="G3 (Bethesda)">
        <title>The Physical Genome Mapping of Anopheles albimanus Corrected Scaffold Misassemblies and Identified Interarm Rearrangements in Genus Anopheles.</title>
        <authorList>
            <person name="Artemov G.N."/>
            <person name="Peery A.N."/>
            <person name="Jiang X."/>
            <person name="Tu Z."/>
            <person name="Stegniy V.N."/>
            <person name="Sharakhova M.V."/>
            <person name="Sharakhov I.V."/>
        </authorList>
    </citation>
    <scope>NUCLEOTIDE SEQUENCE [LARGE SCALE GENOMIC DNA]</scope>
    <source>
        <strain evidence="1 2">ALBI9_A</strain>
    </source>
</reference>
<organism evidence="1 2">
    <name type="scientific">Anopheles albimanus</name>
    <name type="common">New world malaria mosquito</name>
    <dbReference type="NCBI Taxonomy" id="7167"/>
    <lineage>
        <taxon>Eukaryota</taxon>
        <taxon>Metazoa</taxon>
        <taxon>Ecdysozoa</taxon>
        <taxon>Arthropoda</taxon>
        <taxon>Hexapoda</taxon>
        <taxon>Insecta</taxon>
        <taxon>Pterygota</taxon>
        <taxon>Neoptera</taxon>
        <taxon>Endopterygota</taxon>
        <taxon>Diptera</taxon>
        <taxon>Nematocera</taxon>
        <taxon>Culicoidea</taxon>
        <taxon>Culicidae</taxon>
        <taxon>Anophelinae</taxon>
        <taxon>Anopheles</taxon>
    </lineage>
</organism>
<dbReference type="AlphaFoldDB" id="A0A182F1K7"/>
<accession>A0A182F1K7</accession>
<dbReference type="VEuPathDB" id="VectorBase:AALB20_033289"/>
<dbReference type="Proteomes" id="UP000069272">
    <property type="component" value="Chromosome 2L"/>
</dbReference>
<protein>
    <submittedName>
        <fullName evidence="1">Uncharacterized protein</fullName>
    </submittedName>
</protein>
<proteinExistence type="predicted"/>
<dbReference type="EnsemblMetazoa" id="AALB000336-RA">
    <property type="protein sequence ID" value="AALB000336-PA"/>
    <property type="gene ID" value="AALB000336"/>
</dbReference>
<dbReference type="VEuPathDB" id="VectorBase:AALB000336"/>
<keyword evidence="2" id="KW-1185">Reference proteome</keyword>
<reference evidence="1" key="2">
    <citation type="submission" date="2022-08" db="UniProtKB">
        <authorList>
            <consortium name="EnsemblMetazoa"/>
        </authorList>
    </citation>
    <scope>IDENTIFICATION</scope>
    <source>
        <strain evidence="1">STECLA/ALBI9_A</strain>
    </source>
</reference>
<name>A0A182F1K7_ANOAL</name>
<evidence type="ECO:0000313" key="1">
    <source>
        <dbReference type="EnsemblMetazoa" id="AALB000336-PA"/>
    </source>
</evidence>